<protein>
    <submittedName>
        <fullName evidence="2">Uncharacterized protein</fullName>
    </submittedName>
</protein>
<dbReference type="Proteomes" id="UP000076078">
    <property type="component" value="Unassembled WGS sequence"/>
</dbReference>
<proteinExistence type="predicted"/>
<feature type="region of interest" description="Disordered" evidence="1">
    <location>
        <begin position="115"/>
        <end position="164"/>
    </location>
</feature>
<evidence type="ECO:0000313" key="3">
    <source>
        <dbReference type="Proteomes" id="UP000076078"/>
    </source>
</evidence>
<feature type="region of interest" description="Disordered" evidence="1">
    <location>
        <begin position="264"/>
        <end position="298"/>
    </location>
</feature>
<dbReference type="AlphaFoldDB" id="A0A152A1I2"/>
<dbReference type="EMBL" id="LODT01000020">
    <property type="protein sequence ID" value="KYQ99930.1"/>
    <property type="molecule type" value="Genomic_DNA"/>
</dbReference>
<comment type="caution">
    <text evidence="2">The sequence shown here is derived from an EMBL/GenBank/DDBJ whole genome shotgun (WGS) entry which is preliminary data.</text>
</comment>
<name>A0A152A1I2_TIELA</name>
<gene>
    <name evidence="2" type="ORF">DLAC_03896</name>
</gene>
<sequence length="353" mass="40606">MTIQYSNLNNRISSVSLFDGTLYFHLPLKNQQIPNNPNTTVNNTNSNGLVTGTQGSTNSNLLNKTYSKIQNYLSIDEEELWLKNQEDIQTQKIKYTEIIANQKYIGHSAQQHYKPISSNKFKSKRKVHEDDEEVEEVEDEDQYDMDEEDDDDDDEVEDNNYNRRQIRHVVHSVNSSIQDVSMDQQPIPRHVSDLDISSVEQNSQNEREFSMINQSMISKYSSGDDLDDLDDDEYDDSFKMKREIFPSRFLFHQHQNQQQNNIEDISDISTGGGNHSNTNTNHSVDMGDSSNMNITNSSSNLDNLNNSYSRYIISRNSIENDSDQNNSLDMSNNVSMDQSMDISMQSVNDSRSN</sequence>
<evidence type="ECO:0000256" key="1">
    <source>
        <dbReference type="SAM" id="MobiDB-lite"/>
    </source>
</evidence>
<feature type="compositionally biased region" description="Low complexity" evidence="1">
    <location>
        <begin position="275"/>
        <end position="298"/>
    </location>
</feature>
<keyword evidence="3" id="KW-1185">Reference proteome</keyword>
<dbReference type="InParanoid" id="A0A152A1I2"/>
<organism evidence="2 3">
    <name type="scientific">Tieghemostelium lacteum</name>
    <name type="common">Slime mold</name>
    <name type="synonym">Dictyostelium lacteum</name>
    <dbReference type="NCBI Taxonomy" id="361077"/>
    <lineage>
        <taxon>Eukaryota</taxon>
        <taxon>Amoebozoa</taxon>
        <taxon>Evosea</taxon>
        <taxon>Eumycetozoa</taxon>
        <taxon>Dictyostelia</taxon>
        <taxon>Dictyosteliales</taxon>
        <taxon>Raperosteliaceae</taxon>
        <taxon>Tieghemostelium</taxon>
    </lineage>
</organism>
<feature type="region of interest" description="Disordered" evidence="1">
    <location>
        <begin position="319"/>
        <end position="353"/>
    </location>
</feature>
<reference evidence="2 3" key="1">
    <citation type="submission" date="2015-12" db="EMBL/GenBank/DDBJ databases">
        <title>Dictyostelia acquired genes for synthesis and detection of signals that induce cell-type specialization by lateral gene transfer from prokaryotes.</title>
        <authorList>
            <person name="Gloeckner G."/>
            <person name="Schaap P."/>
        </authorList>
    </citation>
    <scope>NUCLEOTIDE SEQUENCE [LARGE SCALE GENOMIC DNA]</scope>
    <source>
        <strain evidence="2 3">TK</strain>
    </source>
</reference>
<dbReference type="OrthoDB" id="10670300at2759"/>
<feature type="compositionally biased region" description="Acidic residues" evidence="1">
    <location>
        <begin position="130"/>
        <end position="158"/>
    </location>
</feature>
<feature type="compositionally biased region" description="Polar residues" evidence="1">
    <location>
        <begin position="323"/>
        <end position="334"/>
    </location>
</feature>
<evidence type="ECO:0000313" key="2">
    <source>
        <dbReference type="EMBL" id="KYQ99930.1"/>
    </source>
</evidence>
<accession>A0A152A1I2</accession>
<dbReference type="STRING" id="361077.A0A152A1I2"/>
<feature type="compositionally biased region" description="Low complexity" evidence="1">
    <location>
        <begin position="335"/>
        <end position="346"/>
    </location>
</feature>